<dbReference type="Pfam" id="PF17921">
    <property type="entry name" value="Integrase_H2C2"/>
    <property type="match status" value="1"/>
</dbReference>
<dbReference type="Proteomes" id="UP000075881">
    <property type="component" value="Unassembled WGS sequence"/>
</dbReference>
<organism evidence="2 3">
    <name type="scientific">Anopheles christyi</name>
    <dbReference type="NCBI Taxonomy" id="43041"/>
    <lineage>
        <taxon>Eukaryota</taxon>
        <taxon>Metazoa</taxon>
        <taxon>Ecdysozoa</taxon>
        <taxon>Arthropoda</taxon>
        <taxon>Hexapoda</taxon>
        <taxon>Insecta</taxon>
        <taxon>Pterygota</taxon>
        <taxon>Neoptera</taxon>
        <taxon>Endopterygota</taxon>
        <taxon>Diptera</taxon>
        <taxon>Nematocera</taxon>
        <taxon>Culicoidea</taxon>
        <taxon>Culicidae</taxon>
        <taxon>Anophelinae</taxon>
        <taxon>Anopheles</taxon>
    </lineage>
</organism>
<dbReference type="STRING" id="43041.A0A182K5N4"/>
<reference evidence="2" key="2">
    <citation type="submission" date="2020-05" db="UniProtKB">
        <authorList>
            <consortium name="EnsemblMetazoa"/>
        </authorList>
    </citation>
    <scope>IDENTIFICATION</scope>
    <source>
        <strain evidence="2">ACHKN1017</strain>
    </source>
</reference>
<name>A0A182K5N4_9DIPT</name>
<dbReference type="VEuPathDB" id="VectorBase:ACHR006069"/>
<protein>
    <submittedName>
        <fullName evidence="2">Integrase_H2C2 domain-containing protein</fullName>
    </submittedName>
</protein>
<accession>A0A182K5N4</accession>
<evidence type="ECO:0000259" key="1">
    <source>
        <dbReference type="Pfam" id="PF17921"/>
    </source>
</evidence>
<evidence type="ECO:0000313" key="3">
    <source>
        <dbReference type="Proteomes" id="UP000075881"/>
    </source>
</evidence>
<keyword evidence="3" id="KW-1185">Reference proteome</keyword>
<sequence>DHHVTRLLIKHYHEKLHHTNSETLLNEIWQKYNIPRLRATLRKITNNCQICKERKATPYIPRMAPLPPARLAVGQRSFTHVGLDYFVPMTVKKWHIPSQLKVVFYVSDDLFLVEVHLLQYTAITEPIFEEPRLYSNIN</sequence>
<dbReference type="PANTHER" id="PTHR47331:SF1">
    <property type="entry name" value="GAG-LIKE PROTEIN"/>
    <property type="match status" value="1"/>
</dbReference>
<evidence type="ECO:0000313" key="2">
    <source>
        <dbReference type="EnsemblMetazoa" id="ACHR006069-PA"/>
    </source>
</evidence>
<dbReference type="PANTHER" id="PTHR47331">
    <property type="entry name" value="PHD-TYPE DOMAIN-CONTAINING PROTEIN"/>
    <property type="match status" value="1"/>
</dbReference>
<proteinExistence type="predicted"/>
<dbReference type="EnsemblMetazoa" id="ACHR006069-RA">
    <property type="protein sequence ID" value="ACHR006069-PA"/>
    <property type="gene ID" value="ACHR006069"/>
</dbReference>
<dbReference type="InterPro" id="IPR041588">
    <property type="entry name" value="Integrase_H2C2"/>
</dbReference>
<feature type="domain" description="Integrase zinc-binding" evidence="1">
    <location>
        <begin position="3"/>
        <end position="56"/>
    </location>
</feature>
<dbReference type="AlphaFoldDB" id="A0A182K5N4"/>
<reference evidence="3" key="1">
    <citation type="submission" date="2013-03" db="EMBL/GenBank/DDBJ databases">
        <title>The Genome Sequence of Anopheles christyi ACHKN1017.</title>
        <authorList>
            <consortium name="The Broad Institute Genomics Platform"/>
            <person name="Neafsey D.E."/>
            <person name="Besansky N."/>
            <person name="Walker B."/>
            <person name="Young S.K."/>
            <person name="Zeng Q."/>
            <person name="Gargeya S."/>
            <person name="Fitzgerald M."/>
            <person name="Haas B."/>
            <person name="Abouelleil A."/>
            <person name="Allen A.W."/>
            <person name="Alvarado L."/>
            <person name="Arachchi H.M."/>
            <person name="Berlin A.M."/>
            <person name="Chapman S.B."/>
            <person name="Gainer-Dewar J."/>
            <person name="Goldberg J."/>
            <person name="Griggs A."/>
            <person name="Gujja S."/>
            <person name="Hansen M."/>
            <person name="Howarth C."/>
            <person name="Imamovic A."/>
            <person name="Ireland A."/>
            <person name="Larimer J."/>
            <person name="McCowan C."/>
            <person name="Murphy C."/>
            <person name="Pearson M."/>
            <person name="Poon T.W."/>
            <person name="Priest M."/>
            <person name="Roberts A."/>
            <person name="Saif S."/>
            <person name="Shea T."/>
            <person name="Sisk P."/>
            <person name="Sykes S."/>
            <person name="Wortman J."/>
            <person name="Nusbaum C."/>
            <person name="Birren B."/>
        </authorList>
    </citation>
    <scope>NUCLEOTIDE SEQUENCE [LARGE SCALE GENOMIC DNA]</scope>
    <source>
        <strain evidence="3">ACHKN1017</strain>
    </source>
</reference>